<dbReference type="InterPro" id="IPR035427">
    <property type="entry name" value="Tim10-like_dom_sf"/>
</dbReference>
<organism evidence="15 16">
    <name type="scientific">Serendipita indica (strain DSM 11827)</name>
    <name type="common">Root endophyte fungus</name>
    <name type="synonym">Piriformospora indica</name>
    <dbReference type="NCBI Taxonomy" id="1109443"/>
    <lineage>
        <taxon>Eukaryota</taxon>
        <taxon>Fungi</taxon>
        <taxon>Dikarya</taxon>
        <taxon>Basidiomycota</taxon>
        <taxon>Agaricomycotina</taxon>
        <taxon>Agaricomycetes</taxon>
        <taxon>Sebacinales</taxon>
        <taxon>Serendipitaceae</taxon>
        <taxon>Serendipita</taxon>
    </lineage>
</organism>
<dbReference type="OMA" id="RCISQCM"/>
<evidence type="ECO:0000259" key="14">
    <source>
        <dbReference type="Pfam" id="PF02953"/>
    </source>
</evidence>
<dbReference type="FunCoup" id="G4TIF5">
    <property type="interactions" value="266"/>
</dbReference>
<keyword evidence="6" id="KW-0862">Zinc</keyword>
<dbReference type="Proteomes" id="UP000007148">
    <property type="component" value="Unassembled WGS sequence"/>
</dbReference>
<protein>
    <recommendedName>
        <fullName evidence="12">Mitochondrial import inner membrane translocase subunit</fullName>
    </recommendedName>
</protein>
<evidence type="ECO:0000256" key="8">
    <source>
        <dbReference type="ARBA" id="ARBA00023010"/>
    </source>
</evidence>
<feature type="region of interest" description="Disordered" evidence="13">
    <location>
        <begin position="1"/>
        <end position="25"/>
    </location>
</feature>
<dbReference type="OrthoDB" id="7813104at2759"/>
<dbReference type="HOGENOM" id="CLU_141397_0_1_1"/>
<keyword evidence="11 12" id="KW-0143">Chaperone</keyword>
<evidence type="ECO:0000256" key="9">
    <source>
        <dbReference type="ARBA" id="ARBA00023128"/>
    </source>
</evidence>
<evidence type="ECO:0000256" key="1">
    <source>
        <dbReference type="ARBA" id="ARBA00004137"/>
    </source>
</evidence>
<keyword evidence="5 12" id="KW-0999">Mitochondrion inner membrane</keyword>
<keyword evidence="16" id="KW-1185">Reference proteome</keyword>
<comment type="subcellular location">
    <subcellularLocation>
        <location evidence="1 12">Mitochondrion inner membrane</location>
        <topology evidence="1 12">Peripheral membrane protein</topology>
        <orientation evidence="1 12">Intermembrane side</orientation>
    </subcellularLocation>
</comment>
<accession>G4TIF5</accession>
<evidence type="ECO:0000256" key="7">
    <source>
        <dbReference type="ARBA" id="ARBA00022927"/>
    </source>
</evidence>
<reference evidence="15 16" key="1">
    <citation type="journal article" date="2011" name="PLoS Pathog.">
        <title>Endophytic Life Strategies Decoded by Genome and Transcriptome Analyses of the Mutualistic Root Symbiont Piriformospora indica.</title>
        <authorList>
            <person name="Zuccaro A."/>
            <person name="Lahrmann U."/>
            <person name="Guldener U."/>
            <person name="Langen G."/>
            <person name="Pfiffi S."/>
            <person name="Biedenkopf D."/>
            <person name="Wong P."/>
            <person name="Samans B."/>
            <person name="Grimm C."/>
            <person name="Basiewicz M."/>
            <person name="Murat C."/>
            <person name="Martin F."/>
            <person name="Kogel K.H."/>
        </authorList>
    </citation>
    <scope>NUCLEOTIDE SEQUENCE [LARGE SCALE GENOMIC DNA]</scope>
    <source>
        <strain evidence="15 16">DSM 11827</strain>
    </source>
</reference>
<comment type="similarity">
    <text evidence="2 12">Belongs to the small Tim family.</text>
</comment>
<proteinExistence type="inferred from homology"/>
<dbReference type="GO" id="GO:0042719">
    <property type="term" value="C:mitochondrial intermembrane space chaperone complex"/>
    <property type="evidence" value="ECO:0007669"/>
    <property type="project" value="UniProtKB-ARBA"/>
</dbReference>
<dbReference type="FunFam" id="1.10.287.810:FF:000001">
    <property type="entry name" value="mitochondrial import inner membrane translocase subunit TIM13"/>
    <property type="match status" value="1"/>
</dbReference>
<dbReference type="eggNOG" id="KOG1733">
    <property type="taxonomic scope" value="Eukaryota"/>
</dbReference>
<dbReference type="GO" id="GO:0046872">
    <property type="term" value="F:metal ion binding"/>
    <property type="evidence" value="ECO:0007669"/>
    <property type="project" value="UniProtKB-KW"/>
</dbReference>
<evidence type="ECO:0000313" key="16">
    <source>
        <dbReference type="Proteomes" id="UP000007148"/>
    </source>
</evidence>
<evidence type="ECO:0000256" key="2">
    <source>
        <dbReference type="ARBA" id="ARBA00006720"/>
    </source>
</evidence>
<comment type="domain">
    <text evidence="12">The twin CX3C motif contains 4 conserved Cys residues that form 2 disulfide bonds in the mitochondrial intermembrane space.</text>
</comment>
<keyword evidence="4" id="KW-0479">Metal-binding</keyword>
<evidence type="ECO:0000256" key="6">
    <source>
        <dbReference type="ARBA" id="ARBA00022833"/>
    </source>
</evidence>
<keyword evidence="8 12" id="KW-0811">Translocation</keyword>
<dbReference type="EMBL" id="CAFZ01000106">
    <property type="protein sequence ID" value="CCA71098.1"/>
    <property type="molecule type" value="Genomic_DNA"/>
</dbReference>
<keyword evidence="5 12" id="KW-0472">Membrane</keyword>
<feature type="domain" description="Tim10-like" evidence="14">
    <location>
        <begin position="28"/>
        <end position="87"/>
    </location>
</feature>
<sequence length="106" mass="11639">MSSLFGRVAPQPQQQQTDAQKKEAVMNSVRQEVAAANAKELVDNMTEKCYAKCVTKPGTSLTSSEETCVGRCMELYLQAFTAVTTTYRTRLGKERLAELHGESSSS</sequence>
<evidence type="ECO:0000256" key="11">
    <source>
        <dbReference type="ARBA" id="ARBA00023186"/>
    </source>
</evidence>
<dbReference type="Pfam" id="PF02953">
    <property type="entry name" value="zf-Tim10_DDP"/>
    <property type="match status" value="1"/>
</dbReference>
<evidence type="ECO:0000256" key="13">
    <source>
        <dbReference type="SAM" id="MobiDB-lite"/>
    </source>
</evidence>
<dbReference type="InParanoid" id="G4TIF5"/>
<keyword evidence="7 12" id="KW-0653">Protein transport</keyword>
<dbReference type="GO" id="GO:0045039">
    <property type="term" value="P:protein insertion into mitochondrial inner membrane"/>
    <property type="evidence" value="ECO:0007669"/>
    <property type="project" value="UniProtKB-ARBA"/>
</dbReference>
<dbReference type="InterPro" id="IPR004217">
    <property type="entry name" value="Tim10-like"/>
</dbReference>
<evidence type="ECO:0000256" key="5">
    <source>
        <dbReference type="ARBA" id="ARBA00022792"/>
    </source>
</evidence>
<keyword evidence="9 12" id="KW-0496">Mitochondrion</keyword>
<evidence type="ECO:0000313" key="15">
    <source>
        <dbReference type="EMBL" id="CCA71098.1"/>
    </source>
</evidence>
<dbReference type="GO" id="GO:0015031">
    <property type="term" value="P:protein transport"/>
    <property type="evidence" value="ECO:0007669"/>
    <property type="project" value="UniProtKB-KW"/>
</dbReference>
<name>G4TIF5_SERID</name>
<dbReference type="GO" id="GO:0005743">
    <property type="term" value="C:mitochondrial inner membrane"/>
    <property type="evidence" value="ECO:0007669"/>
    <property type="project" value="UniProtKB-SubCell"/>
</dbReference>
<evidence type="ECO:0000256" key="10">
    <source>
        <dbReference type="ARBA" id="ARBA00023157"/>
    </source>
</evidence>
<dbReference type="SUPFAM" id="SSF144122">
    <property type="entry name" value="Tim10-like"/>
    <property type="match status" value="1"/>
</dbReference>
<comment type="function">
    <text evidence="12">Mitochondrial intermembrane chaperone that participates in the import and insertion of some multi-pass transmembrane proteins into the mitochondrial inner membrane. Also required for the transfer of beta-barrel precursors from the TOM complex to the sorting and assembly machinery (SAM complex) of the outer membrane. Acts as a chaperone-like protein that protects the hydrophobic precursors from aggregation and guide them through the mitochondrial intermembrane space.</text>
</comment>
<evidence type="ECO:0000256" key="3">
    <source>
        <dbReference type="ARBA" id="ARBA00022448"/>
    </source>
</evidence>
<dbReference type="AlphaFoldDB" id="G4TIF5"/>
<gene>
    <name evidence="15" type="ORF">PIIN_05033</name>
</gene>
<dbReference type="STRING" id="1109443.G4TIF5"/>
<dbReference type="Gene3D" id="1.10.287.810">
    <property type="entry name" value="Mitochondrial import inner membrane translocase subunit tim13 like domains"/>
    <property type="match status" value="1"/>
</dbReference>
<comment type="subunit">
    <text evidence="12">Heterohexamer.</text>
</comment>
<evidence type="ECO:0000256" key="4">
    <source>
        <dbReference type="ARBA" id="ARBA00022723"/>
    </source>
</evidence>
<evidence type="ECO:0000256" key="12">
    <source>
        <dbReference type="RuleBase" id="RU367043"/>
    </source>
</evidence>
<comment type="caution">
    <text evidence="15">The sequence shown here is derived from an EMBL/GenBank/DDBJ whole genome shotgun (WGS) entry which is preliminary data.</text>
</comment>
<keyword evidence="3 12" id="KW-0813">Transport</keyword>
<keyword evidence="10 12" id="KW-1015">Disulfide bond</keyword>